<evidence type="ECO:0000256" key="1">
    <source>
        <dbReference type="SAM" id="MobiDB-lite"/>
    </source>
</evidence>
<dbReference type="Pfam" id="PF13714">
    <property type="entry name" value="PEP_mutase"/>
    <property type="match status" value="1"/>
</dbReference>
<organism evidence="2 4">
    <name type="scientific">Haladaptatus paucihalophilus DX253</name>
    <dbReference type="NCBI Taxonomy" id="797209"/>
    <lineage>
        <taxon>Archaea</taxon>
        <taxon>Methanobacteriati</taxon>
        <taxon>Methanobacteriota</taxon>
        <taxon>Stenosarchaea group</taxon>
        <taxon>Halobacteria</taxon>
        <taxon>Halobacteriales</taxon>
        <taxon>Haladaptataceae</taxon>
        <taxon>Haladaptatus</taxon>
    </lineage>
</organism>
<dbReference type="PATRIC" id="fig|797209.4.peg.3431"/>
<dbReference type="STRING" id="797209.GCA_000376445_02938"/>
<dbReference type="EMBL" id="AEMG01000019">
    <property type="protein sequence ID" value="EFW90968.1"/>
    <property type="molecule type" value="Genomic_DNA"/>
</dbReference>
<dbReference type="eggNOG" id="arCOG00582">
    <property type="taxonomic scope" value="Archaea"/>
</dbReference>
<evidence type="ECO:0000313" key="2">
    <source>
        <dbReference type="EMBL" id="EFW90968.1"/>
    </source>
</evidence>
<dbReference type="CDD" id="cd00377">
    <property type="entry name" value="ICL_PEPM"/>
    <property type="match status" value="1"/>
</dbReference>
<evidence type="ECO:0000313" key="4">
    <source>
        <dbReference type="Proteomes" id="UP000003751"/>
    </source>
</evidence>
<reference evidence="2 4" key="1">
    <citation type="journal article" date="2014" name="ISME J.">
        <title>Trehalose/2-sulfotrehalose biosynthesis and glycine-betaine uptake are widely spread mechanisms for osmoadaptation in the Halobacteriales.</title>
        <authorList>
            <person name="Youssef N.H."/>
            <person name="Savage-Ashlock K.N."/>
            <person name="McCully A.L."/>
            <person name="Luedtke B."/>
            <person name="Shaw E.I."/>
            <person name="Hoff W.D."/>
            <person name="Elshahed M.S."/>
        </authorList>
    </citation>
    <scope>NUCLEOTIDE SEQUENCE [LARGE SCALE GENOMIC DNA]</scope>
    <source>
        <strain evidence="2 4">DX253</strain>
    </source>
</reference>
<proteinExistence type="predicted"/>
<dbReference type="AlphaFoldDB" id="E7QXG5"/>
<dbReference type="GO" id="GO:0016833">
    <property type="term" value="F:oxo-acid-lyase activity"/>
    <property type="evidence" value="ECO:0007669"/>
    <property type="project" value="UniProtKB-ARBA"/>
</dbReference>
<feature type="region of interest" description="Disordered" evidence="1">
    <location>
        <begin position="314"/>
        <end position="354"/>
    </location>
</feature>
<keyword evidence="5" id="KW-1185">Reference proteome</keyword>
<evidence type="ECO:0000313" key="3">
    <source>
        <dbReference type="EMBL" id="SHK27826.1"/>
    </source>
</evidence>
<evidence type="ECO:0000313" key="5">
    <source>
        <dbReference type="Proteomes" id="UP000184203"/>
    </source>
</evidence>
<reference evidence="5" key="3">
    <citation type="submission" date="2016-11" db="EMBL/GenBank/DDBJ databases">
        <authorList>
            <person name="Varghese N."/>
            <person name="Submissions S."/>
        </authorList>
    </citation>
    <scope>NUCLEOTIDE SEQUENCE [LARGE SCALE GENOMIC DNA]</scope>
    <source>
        <strain evidence="5">DX253</strain>
    </source>
</reference>
<keyword evidence="2" id="KW-0456">Lyase</keyword>
<reference evidence="3" key="2">
    <citation type="submission" date="2016-11" db="EMBL/GenBank/DDBJ databases">
        <authorList>
            <person name="Jaros S."/>
            <person name="Januszkiewicz K."/>
            <person name="Wedrychowicz H."/>
        </authorList>
    </citation>
    <scope>NUCLEOTIDE SEQUENCE [LARGE SCALE GENOMIC DNA]</scope>
    <source>
        <strain evidence="3">DX253</strain>
    </source>
</reference>
<dbReference type="InterPro" id="IPR015813">
    <property type="entry name" value="Pyrv/PenolPyrv_kinase-like_dom"/>
</dbReference>
<dbReference type="OrthoDB" id="9667at2157"/>
<dbReference type="PANTHER" id="PTHR42905">
    <property type="entry name" value="PHOSPHOENOLPYRUVATE CARBOXYLASE"/>
    <property type="match status" value="1"/>
</dbReference>
<feature type="compositionally biased region" description="Acidic residues" evidence="1">
    <location>
        <begin position="340"/>
        <end position="354"/>
    </location>
</feature>
<dbReference type="SUPFAM" id="SSF51621">
    <property type="entry name" value="Phosphoenolpyruvate/pyruvate domain"/>
    <property type="match status" value="1"/>
</dbReference>
<dbReference type="RefSeq" id="WP_007982011.1">
    <property type="nucleotide sequence ID" value="NZ_AEMG01000019.1"/>
</dbReference>
<protein>
    <submittedName>
        <fullName evidence="2">Isocitrate lyase</fullName>
    </submittedName>
</protein>
<accession>E7QXG5</accession>
<dbReference type="InterPro" id="IPR039556">
    <property type="entry name" value="ICL/PEPM"/>
</dbReference>
<dbReference type="Proteomes" id="UP000184203">
    <property type="component" value="Unassembled WGS sequence"/>
</dbReference>
<name>E7QXG5_HALPU</name>
<gene>
    <name evidence="3" type="ORF">SAMN05444342_1182</name>
    <name evidence="2" type="ORF">ZOD2009_17518</name>
</gene>
<dbReference type="PANTHER" id="PTHR42905:SF5">
    <property type="entry name" value="CARBOXYVINYL-CARBOXYPHOSPHONATE PHOSPHORYLMUTASE, CHLOROPLASTIC"/>
    <property type="match status" value="1"/>
</dbReference>
<dbReference type="Proteomes" id="UP000003751">
    <property type="component" value="Unassembled WGS sequence"/>
</dbReference>
<dbReference type="InterPro" id="IPR040442">
    <property type="entry name" value="Pyrv_kinase-like_dom_sf"/>
</dbReference>
<dbReference type="EMBL" id="FRAN01000001">
    <property type="protein sequence ID" value="SHK27826.1"/>
    <property type="molecule type" value="Genomic_DNA"/>
</dbReference>
<dbReference type="Gene3D" id="3.20.20.60">
    <property type="entry name" value="Phosphoenolpyruvate-binding domains"/>
    <property type="match status" value="1"/>
</dbReference>
<sequence length="354" mass="39963">MISDTDTTTRDIENRAGKEFREMLNSQNYVFAPGLYHALDARLAEMAGLDAAYMSGYSTVLGQFGFPDLEMVTMTEMVENAKRIVESCNLPVVADCDTGYGGIHNVRRAVREYEKAGVAAVHIEDQTSPKRCGHIAGKQIVSREKARSRFKAAVDAKQSDDTVIIARTDAYGSANGDWEEHLERGRIYADAGVDIVWPEMPDPSREDAVEYAETIHETHPDLKLAFNYSSSFAWSEEEDPLTFEELGNLGYKYIFITLFALHSGAHSVYEDFERLAEDDERAQFDLEGRYLDHPTESHHELSFVSRYQDIETQFDPEARERIEESEGFSEDESNPITSNSEEDEEMVASEQGDD</sequence>